<dbReference type="Proteomes" id="UP000827284">
    <property type="component" value="Unassembled WGS sequence"/>
</dbReference>
<feature type="region of interest" description="Disordered" evidence="1">
    <location>
        <begin position="118"/>
        <end position="233"/>
    </location>
</feature>
<accession>A0A9P3H6U0</accession>
<comment type="caution">
    <text evidence="2">The sequence shown here is derived from an EMBL/GenBank/DDBJ whole genome shotgun (WGS) entry which is preliminary data.</text>
</comment>
<organism evidence="2 3">
    <name type="scientific">Entomortierella parvispora</name>
    <dbReference type="NCBI Taxonomy" id="205924"/>
    <lineage>
        <taxon>Eukaryota</taxon>
        <taxon>Fungi</taxon>
        <taxon>Fungi incertae sedis</taxon>
        <taxon>Mucoromycota</taxon>
        <taxon>Mortierellomycotina</taxon>
        <taxon>Mortierellomycetes</taxon>
        <taxon>Mortierellales</taxon>
        <taxon>Mortierellaceae</taxon>
        <taxon>Entomortierella</taxon>
    </lineage>
</organism>
<evidence type="ECO:0000313" key="3">
    <source>
        <dbReference type="Proteomes" id="UP000827284"/>
    </source>
</evidence>
<feature type="compositionally biased region" description="Polar residues" evidence="1">
    <location>
        <begin position="918"/>
        <end position="927"/>
    </location>
</feature>
<name>A0A9P3H6U0_9FUNG</name>
<sequence>MSSGAELLILQQSIRHYIEISQTRELAVHEKSEYQKLAAALVPALKRFAEAPSTATHSVAQTKNDTTARMPSKPLTTIMANATGKANIPVLDKSAVRLKKESSSQVVNKLDVAHRQKPTILGAKSTNRPQTDLSLTGSTVLNPKSNVNKKDDLTKGPTVLDPKANVNKKTQDGQTKRPAKRQRPLPANNQNESKKGHRKRTVTLGGSSDDDDDKENVDPRRPYSGRRRTTLEGDSVAVIRSQINPRPALANSRDSIVNILSGNRGHIERGSFTLTGTAPHFDHAIQPRPTINRAINTARVNAQSNPHTLSQESIHPLRLPSLHAPQPSQVQLQEPHQKILVHSLEASQQPHIPPQERLVSPRIQLRTVHDSSHVSSEAISHSRFMHHDELVRPPVEFEAQKPYTQPREATHDSLLKPQEAPSIPEFKLEFPTSTSLESHKEESGKHSQEPDVDSPFEVPPSVEDDDESLRDFEGLHEQTPEEPVIAERAKSNAQGLDAPSITDLADVPDSQCSESSQGSLQATLAVPMFLQNSLLEEVGESVPSGDDQEQVLPTESSKLVDGVWCFDEFKENILATVCSNLEEWIAVETKAQVQFWQLENKVPLSDCKWMKRVQLEKTSAATRIMFASDDSMAVVVDMINYTLLRVPLTNEAVPGDPPSLSSAFWKGAPFSQSCNSFVMEGQDNRKLIVAGSTSSGSICLVDVSTIHGSDNPCPSQTLIHVNTNEIASSIVQVKNSESLTVATFGETIVLWDLMSSSKPAAIIDLASILSSFRLTSSPQQQLKPVIVTATVPSNFLQTFNGGSQATSGTLPASQWPIFICLGVKSGASYHLENEYDQCALFIMNGSKIELVHKYRGTSSISSALASARFLACQTMTPGGKTASLQLWDICSSESVASMDLVVSAEAQNALSREPRRSWTPTKTASFLSSGSTLSPPPTSSDDEEEDTESVSTNVLPKSGRPVFKPEESMNLRSVAFLDRAAEVKFALHGLHRWAVIVKRVGHRSTIHVMDFGAMLH</sequence>
<dbReference type="AlphaFoldDB" id="A0A9P3H6U0"/>
<gene>
    <name evidence="2" type="ORF">EMPS_03152</name>
</gene>
<feature type="compositionally biased region" description="Basic and acidic residues" evidence="1">
    <location>
        <begin position="437"/>
        <end position="449"/>
    </location>
</feature>
<feature type="region of interest" description="Disordered" evidence="1">
    <location>
        <begin position="402"/>
        <end position="468"/>
    </location>
</feature>
<proteinExistence type="predicted"/>
<keyword evidence="3" id="KW-1185">Reference proteome</keyword>
<dbReference type="EMBL" id="BQFW01000004">
    <property type="protein sequence ID" value="GJJ70802.1"/>
    <property type="molecule type" value="Genomic_DNA"/>
</dbReference>
<reference evidence="2" key="2">
    <citation type="journal article" date="2022" name="Microbiol. Resour. Announc.">
        <title>Whole-Genome Sequence of Entomortierella parvispora E1425, a Mucoromycotan Fungus Associated with Burkholderiaceae-Related Endosymbiotic Bacteria.</title>
        <authorList>
            <person name="Herlambang A."/>
            <person name="Guo Y."/>
            <person name="Takashima Y."/>
            <person name="Narisawa K."/>
            <person name="Ohta H."/>
            <person name="Nishizawa T."/>
        </authorList>
    </citation>
    <scope>NUCLEOTIDE SEQUENCE</scope>
    <source>
        <strain evidence="2">E1425</strain>
    </source>
</reference>
<evidence type="ECO:0000256" key="1">
    <source>
        <dbReference type="SAM" id="MobiDB-lite"/>
    </source>
</evidence>
<feature type="compositionally biased region" description="Polar residues" evidence="1">
    <location>
        <begin position="124"/>
        <end position="146"/>
    </location>
</feature>
<dbReference type="SUPFAM" id="SSF50978">
    <property type="entry name" value="WD40 repeat-like"/>
    <property type="match status" value="1"/>
</dbReference>
<feature type="region of interest" description="Disordered" evidence="1">
    <location>
        <begin position="911"/>
        <end position="962"/>
    </location>
</feature>
<dbReference type="OrthoDB" id="2441893at2759"/>
<reference evidence="2" key="1">
    <citation type="submission" date="2021-11" db="EMBL/GenBank/DDBJ databases">
        <authorList>
            <person name="Herlambang A."/>
            <person name="Guo Y."/>
            <person name="Takashima Y."/>
            <person name="Nishizawa T."/>
        </authorList>
    </citation>
    <scope>NUCLEOTIDE SEQUENCE</scope>
    <source>
        <strain evidence="2">E1425</strain>
    </source>
</reference>
<evidence type="ECO:0000313" key="2">
    <source>
        <dbReference type="EMBL" id="GJJ70802.1"/>
    </source>
</evidence>
<dbReference type="InterPro" id="IPR036322">
    <property type="entry name" value="WD40_repeat_dom_sf"/>
</dbReference>
<protein>
    <submittedName>
        <fullName evidence="2">Uncharacterized protein</fullName>
    </submittedName>
</protein>